<evidence type="ECO:0008006" key="4">
    <source>
        <dbReference type="Google" id="ProtNLM"/>
    </source>
</evidence>
<name>A0A8H4T6P7_9HYPO</name>
<reference evidence="2" key="2">
    <citation type="submission" date="2020-05" db="EMBL/GenBank/DDBJ databases">
        <authorList>
            <person name="Kim H.-S."/>
            <person name="Proctor R.H."/>
            <person name="Brown D.W."/>
        </authorList>
    </citation>
    <scope>NUCLEOTIDE SEQUENCE</scope>
    <source>
        <strain evidence="2">NRRL 20472</strain>
    </source>
</reference>
<gene>
    <name evidence="2" type="ORF">FSARC_12703</name>
</gene>
<keyword evidence="1" id="KW-0812">Transmembrane</keyword>
<protein>
    <recommendedName>
        <fullName evidence="4">DUF2306 domain-containing protein</fullName>
    </recommendedName>
</protein>
<feature type="transmembrane region" description="Helical" evidence="1">
    <location>
        <begin position="101"/>
        <end position="121"/>
    </location>
</feature>
<evidence type="ECO:0000313" key="2">
    <source>
        <dbReference type="EMBL" id="KAF4952238.1"/>
    </source>
</evidence>
<evidence type="ECO:0000313" key="3">
    <source>
        <dbReference type="Proteomes" id="UP000622797"/>
    </source>
</evidence>
<feature type="transmembrane region" description="Helical" evidence="1">
    <location>
        <begin position="16"/>
        <end position="37"/>
    </location>
</feature>
<reference evidence="2" key="1">
    <citation type="journal article" date="2020" name="BMC Genomics">
        <title>Correction to: Identification and distribution of gene clusters required for synthesis of sphingolipid metabolism inhibitors in diverse species of the filamentous fungus Fusarium.</title>
        <authorList>
            <person name="Kim H.S."/>
            <person name="Lohmar J.M."/>
            <person name="Busman M."/>
            <person name="Brown D.W."/>
            <person name="Naumann T.A."/>
            <person name="Divon H.H."/>
            <person name="Lysoe E."/>
            <person name="Uhlig S."/>
            <person name="Proctor R.H."/>
        </authorList>
    </citation>
    <scope>NUCLEOTIDE SEQUENCE</scope>
    <source>
        <strain evidence="2">NRRL 20472</strain>
    </source>
</reference>
<keyword evidence="1" id="KW-0472">Membrane</keyword>
<dbReference type="OrthoDB" id="193478at2759"/>
<feature type="transmembrane region" description="Helical" evidence="1">
    <location>
        <begin position="133"/>
        <end position="153"/>
    </location>
</feature>
<accession>A0A8H4T6P7</accession>
<proteinExistence type="predicted"/>
<dbReference type="Pfam" id="PF10067">
    <property type="entry name" value="DUF2306"/>
    <property type="match status" value="1"/>
</dbReference>
<evidence type="ECO:0000256" key="1">
    <source>
        <dbReference type="SAM" id="Phobius"/>
    </source>
</evidence>
<dbReference type="AlphaFoldDB" id="A0A8H4T6P7"/>
<feature type="transmembrane region" description="Helical" evidence="1">
    <location>
        <begin position="256"/>
        <end position="277"/>
    </location>
</feature>
<feature type="transmembrane region" description="Helical" evidence="1">
    <location>
        <begin position="165"/>
        <end position="186"/>
    </location>
</feature>
<dbReference type="InterPro" id="IPR018750">
    <property type="entry name" value="DUF2306_membrane"/>
</dbReference>
<sequence>MATLKKRLGFTRTRSFVLFCIFGGGLFLFSVLQLPYIDIDRFFCAADPWSIPGECYWFGKPGLMRNGMLLHLATILPAGALVCFQFVPVLRRPQYRRFHRINGYTVLALSALGTIGALIIEKRAMGGITSNRIGTWIIAVGFAVTMTMAMISIKKGRVDQHRAWMLRGWFWATSIITMRLILIPYAQFIGQPSRAISWSLPCSIIEYLHESFPGTAQNPYPSCAAYISGENPLQETLVTTNWDLNDLPGLTAALRVGYSVGGWAANFIHLVGIEIYIRKTAPKRKIKV</sequence>
<dbReference type="Proteomes" id="UP000622797">
    <property type="component" value="Unassembled WGS sequence"/>
</dbReference>
<keyword evidence="1" id="KW-1133">Transmembrane helix</keyword>
<organism evidence="2 3">
    <name type="scientific">Fusarium sarcochroum</name>
    <dbReference type="NCBI Taxonomy" id="1208366"/>
    <lineage>
        <taxon>Eukaryota</taxon>
        <taxon>Fungi</taxon>
        <taxon>Dikarya</taxon>
        <taxon>Ascomycota</taxon>
        <taxon>Pezizomycotina</taxon>
        <taxon>Sordariomycetes</taxon>
        <taxon>Hypocreomycetidae</taxon>
        <taxon>Hypocreales</taxon>
        <taxon>Nectriaceae</taxon>
        <taxon>Fusarium</taxon>
        <taxon>Fusarium lateritium species complex</taxon>
    </lineage>
</organism>
<feature type="transmembrane region" description="Helical" evidence="1">
    <location>
        <begin position="68"/>
        <end position="89"/>
    </location>
</feature>
<dbReference type="EMBL" id="JABEXW010000889">
    <property type="protein sequence ID" value="KAF4952238.1"/>
    <property type="molecule type" value="Genomic_DNA"/>
</dbReference>
<comment type="caution">
    <text evidence="2">The sequence shown here is derived from an EMBL/GenBank/DDBJ whole genome shotgun (WGS) entry which is preliminary data.</text>
</comment>
<keyword evidence="3" id="KW-1185">Reference proteome</keyword>